<dbReference type="Gene3D" id="2.30.38.10">
    <property type="entry name" value="Luciferase, Domain 3"/>
    <property type="match status" value="1"/>
</dbReference>
<dbReference type="InterPro" id="IPR006162">
    <property type="entry name" value="Ppantetheine_attach_site"/>
</dbReference>
<reference evidence="6 7" key="1">
    <citation type="submission" date="2018-07" db="EMBL/GenBank/DDBJ databases">
        <title>Genomic Encyclopedia of Type Strains, Phase IV (KMG-IV): sequencing the most valuable type-strain genomes for metagenomic binning, comparative biology and taxonomic classification.</title>
        <authorList>
            <person name="Goeker M."/>
        </authorList>
    </citation>
    <scope>NUCLEOTIDE SEQUENCE [LARGE SCALE GENOMIC DNA]</scope>
    <source>
        <strain evidence="6 7">DSM 27016</strain>
    </source>
</reference>
<dbReference type="PROSITE" id="PS00012">
    <property type="entry name" value="PHOSPHOPANTETHEINE"/>
    <property type="match status" value="1"/>
</dbReference>
<dbReference type="PROSITE" id="PS50075">
    <property type="entry name" value="CARRIER"/>
    <property type="match status" value="2"/>
</dbReference>
<dbReference type="Pfam" id="PF00501">
    <property type="entry name" value="AMP-binding"/>
    <property type="match status" value="2"/>
</dbReference>
<dbReference type="InterPro" id="IPR042099">
    <property type="entry name" value="ANL_N_sf"/>
</dbReference>
<dbReference type="CDD" id="cd05930">
    <property type="entry name" value="A_NRPS"/>
    <property type="match status" value="1"/>
</dbReference>
<keyword evidence="3" id="KW-0597">Phosphoprotein</keyword>
<protein>
    <submittedName>
        <fullName evidence="6">Polyketide synthase PksJ</fullName>
    </submittedName>
</protein>
<dbReference type="OrthoDB" id="2203190at2"/>
<evidence type="ECO:0000256" key="3">
    <source>
        <dbReference type="ARBA" id="ARBA00022553"/>
    </source>
</evidence>
<evidence type="ECO:0000313" key="7">
    <source>
        <dbReference type="Proteomes" id="UP000253034"/>
    </source>
</evidence>
<keyword evidence="7" id="KW-1185">Reference proteome</keyword>
<dbReference type="Gene3D" id="3.30.559.30">
    <property type="entry name" value="Nonribosomal peptide synthetase, condensation domain"/>
    <property type="match status" value="1"/>
</dbReference>
<evidence type="ECO:0000256" key="4">
    <source>
        <dbReference type="ARBA" id="ARBA00023194"/>
    </source>
</evidence>
<dbReference type="SUPFAM" id="SSF53474">
    <property type="entry name" value="alpha/beta-Hydrolases"/>
    <property type="match status" value="1"/>
</dbReference>
<feature type="domain" description="Carrier" evidence="5">
    <location>
        <begin position="601"/>
        <end position="678"/>
    </location>
</feature>
<keyword evidence="2" id="KW-0596">Phosphopantetheine</keyword>
<evidence type="ECO:0000313" key="6">
    <source>
        <dbReference type="EMBL" id="RCX18844.1"/>
    </source>
</evidence>
<evidence type="ECO:0000256" key="1">
    <source>
        <dbReference type="ARBA" id="ARBA00001957"/>
    </source>
</evidence>
<dbReference type="GO" id="GO:0008610">
    <property type="term" value="P:lipid biosynthetic process"/>
    <property type="evidence" value="ECO:0007669"/>
    <property type="project" value="UniProtKB-ARBA"/>
</dbReference>
<dbReference type="NCBIfam" id="TIGR01733">
    <property type="entry name" value="AA-adenyl-dom"/>
    <property type="match status" value="1"/>
</dbReference>
<dbReference type="EMBL" id="QPJT01000004">
    <property type="protein sequence ID" value="RCX18844.1"/>
    <property type="molecule type" value="Genomic_DNA"/>
</dbReference>
<dbReference type="InterPro" id="IPR010071">
    <property type="entry name" value="AA_adenyl_dom"/>
</dbReference>
<dbReference type="GO" id="GO:0017000">
    <property type="term" value="P:antibiotic biosynthetic process"/>
    <property type="evidence" value="ECO:0007669"/>
    <property type="project" value="UniProtKB-KW"/>
</dbReference>
<proteinExistence type="predicted"/>
<dbReference type="GO" id="GO:0043041">
    <property type="term" value="P:amino acid activation for nonribosomal peptide biosynthetic process"/>
    <property type="evidence" value="ECO:0007669"/>
    <property type="project" value="TreeGrafter"/>
</dbReference>
<keyword evidence="4" id="KW-0045">Antibiotic biosynthesis</keyword>
<dbReference type="Gene3D" id="1.10.1200.10">
    <property type="entry name" value="ACP-like"/>
    <property type="match status" value="2"/>
</dbReference>
<dbReference type="Gene3D" id="3.40.50.12780">
    <property type="entry name" value="N-terminal domain of ligase-like"/>
    <property type="match status" value="1"/>
</dbReference>
<feature type="domain" description="Carrier" evidence="5">
    <location>
        <begin position="1781"/>
        <end position="1856"/>
    </location>
</feature>
<comment type="cofactor">
    <cofactor evidence="1">
        <name>pantetheine 4'-phosphate</name>
        <dbReference type="ChEBI" id="CHEBI:47942"/>
    </cofactor>
</comment>
<dbReference type="Pfam" id="PF00975">
    <property type="entry name" value="Thioesterase"/>
    <property type="match status" value="1"/>
</dbReference>
<sequence length="2120" mass="239854">MEAAKNLYHKSVLSSFEERYPDFAPNLCLMLERCAERYPGKGIYYVKTEGEDFFEPYPQLYSRARRIAVVLQKRGFNPGDKLITLVNDDRLFINIFWGCILAGVVPAPLPTVTANDYEQVENKRLAGVLSILNSPVMCDSEKEKFYSVIHSIVKQQDKELLCAEQIFAEAEFVSHNDYEPLAADEYRTVIIQFSSGSTGIPKGVMLNSFNMIQNIKAKLATEQGRPKDVMAYWVPYFHDFGLFGCHLVSVGGGMNQVKMTPEQFANNPIAWLKKLDQYKATITCSTNTGIEFTCNVLNLRRNAVKDLDLSCVRVLLEGAEMVSVRAARKFVEYLAPNGFSPSALIFGYGLTETVLASALGSSGDGIRYVCIDREALHNQKEIKYVEEASPNSLYIARVGFPVPYSDVRIVDDDGKPCGNNVLGVVQLSGDNVTKGYYQNPEADREVFREGWFNTGDLGFTDDEGALYITGRAKEMIIINGHNYYPYDLEMIAASHSGDAFRALTICGIYDEEKNTEEVLCFFVPPKKGRENINRLLGDVKEAVNRLSGVSIHRFFKIRMSDIPRTTSGKISRRIFAEEYKKGAYCDKEVVLENQPSAVQRNDHEAVIRQIWREVLGLSDEDARNIAPHDSVFKLGCDSLQALSIQGRMEEHYGIRFMPHYCYRYPTLKEQTEYMEQRDFSKEPPQNELEALLLDVICGVLRIEEHELGVTEDFMSRASGLGEAVEMASKIKEAFAVGDEHNDILSRKSIRDMAKALRPIVLHTNDEQTLKRERRFPLMNFQETLYFHRKGFIKNEPSGLSCFIFMSVRMYGDFKREAFHEAYNRLIQYHPVLRAVIDETQGRPEMIILSSVPETSFYYEDISHMESSEQEAFLQSREIKNGDYRFEMDKFPLYFGEIFKLGDNEHVFMFNLEHLIIDGYSTLTLLEELFMTYESIALGRPAEFAEQPLDFKHYVSLEEIRQRTDKYKRALESQVNIFRDFPSNVQLPFKQNPSSIDEIFFDTLHRRIDGEAINSLNTIAKDCGVSLNSLLLAAYFKIMNLWGQQDDLIINMPIFNREHYFPGARRVIGTFIDIFPVRIRTSYEENAIEIAKKVESYVRNMLEVPVSSIVLSRLAAKANGIQPKSMSSIIFSNSIGLYGAQLSKLETLKIDNLSFRTGAPGTYIDLVLMDFEGGYYIDWNYVRGMFEDSFIETLSDQYEALLNEIINQYPLNCCNCKFTNKNLLPHAYVDLMSTVNSTDSWYPVKTFDAWVGEQAQKNPGAVALTFGEQSVTYGELDRRAGELAALLREYGAADGSFIALLQYRRPEMIVAQLAVWKAGAAYVPIDPAYPSSRIAYMIEDCGASILIAQNNCIDSLGEELPCNLKYIVVNDGIKACEARGETSILDLEDAGRLHNPQRLCNSSNPENLAYMIYTSGSTGKPKGVMITHKKLCNFIYWVQQYHGIDEKAQCAMVTSYSFDMTLASNWCPLVSGSTLHMLDEQSTRDPEKLLEFISNKRITFLNVTPSHFSLIANTRQMLRREFPISWELRVMLGGEVINTKDLNIWLEYYPDTHFTNEYGPTETTVASSYFTIPKNSENRIELTVIPIGKPLPNNQLYILNEAGELCMPGTVGCLYIGGDGVAKGYYGKPERTAQAFVPDKFRPDRYDTMYCTGDMARMLPDGNIEFFGRKDFQVNLRGYRIECGEVEQNLIEHPSVKEAVVTARSNKENITVLVAFYTSSDNTPIPDHSLKAFLKGRLPDYAVPAHFRHMESLPLTASGKLDIKGLPDVAVDSSAVSAGYEAPETEIQKRITALWEDLLNVRNIGIHDNFWDIGGDSLSAMRLVNKMKEEGFGEFALKDAFDYRTIASLSEAVEKQMEYSRSIQENISFLKACDRPCARILFFPNSSSFATAKMFSGLSSLLPHSIEVMGVNIPGHGNSKVLLTTVEEVVELFEGFISEKRDIPLYIAGYCFGCLPAFELTKRLEGKNCLVDGLIMLSSMAPDMFGKHYFPAASDSEMVDNMKRAGQAAVQMFAGMSCEEIALNCNIIRNDLNSMMTYKYSGKKICAPLYLLQGEKDQYIESTEYLPNWGKYAREVIHRVIPDADHLFLESHTGHVSDIITDIVMGREDANEKSLADILKI</sequence>
<dbReference type="Gene3D" id="3.40.50.1820">
    <property type="entry name" value="alpha/beta hydrolase"/>
    <property type="match status" value="1"/>
</dbReference>
<dbReference type="InterPro" id="IPR001242">
    <property type="entry name" value="Condensation_dom"/>
</dbReference>
<dbReference type="InterPro" id="IPR009081">
    <property type="entry name" value="PP-bd_ACP"/>
</dbReference>
<dbReference type="GO" id="GO:0003824">
    <property type="term" value="F:catalytic activity"/>
    <property type="evidence" value="ECO:0007669"/>
    <property type="project" value="InterPro"/>
</dbReference>
<dbReference type="GO" id="GO:0005737">
    <property type="term" value="C:cytoplasm"/>
    <property type="evidence" value="ECO:0007669"/>
    <property type="project" value="TreeGrafter"/>
</dbReference>
<dbReference type="Pfam" id="PF00668">
    <property type="entry name" value="Condensation"/>
    <property type="match status" value="1"/>
</dbReference>
<dbReference type="FunFam" id="3.40.50.980:FF:000001">
    <property type="entry name" value="Non-ribosomal peptide synthetase"/>
    <property type="match status" value="1"/>
</dbReference>
<dbReference type="InterPro" id="IPR023213">
    <property type="entry name" value="CAT-like_dom_sf"/>
</dbReference>
<dbReference type="Gene3D" id="3.30.559.10">
    <property type="entry name" value="Chloramphenicol acetyltransferase-like domain"/>
    <property type="match status" value="1"/>
</dbReference>
<evidence type="ECO:0000259" key="5">
    <source>
        <dbReference type="PROSITE" id="PS50075"/>
    </source>
</evidence>
<dbReference type="SUPFAM" id="SSF47336">
    <property type="entry name" value="ACP-like"/>
    <property type="match status" value="1"/>
</dbReference>
<evidence type="ECO:0000256" key="2">
    <source>
        <dbReference type="ARBA" id="ARBA00022450"/>
    </source>
</evidence>
<dbReference type="PANTHER" id="PTHR45527:SF1">
    <property type="entry name" value="FATTY ACID SYNTHASE"/>
    <property type="match status" value="1"/>
</dbReference>
<dbReference type="Gene3D" id="3.30.300.30">
    <property type="match status" value="2"/>
</dbReference>
<gene>
    <name evidence="6" type="ORF">DFR58_104113</name>
</gene>
<dbReference type="RefSeq" id="WP_114296690.1">
    <property type="nucleotide sequence ID" value="NZ_QPJT01000004.1"/>
</dbReference>
<dbReference type="PROSITE" id="PS00455">
    <property type="entry name" value="AMP_BINDING"/>
    <property type="match status" value="2"/>
</dbReference>
<name>A0A369BGN0_9FIRM</name>
<dbReference type="PANTHER" id="PTHR45527">
    <property type="entry name" value="NONRIBOSOMAL PEPTIDE SYNTHETASE"/>
    <property type="match status" value="1"/>
</dbReference>
<organism evidence="6 7">
    <name type="scientific">Anaerobacterium chartisolvens</name>
    <dbReference type="NCBI Taxonomy" id="1297424"/>
    <lineage>
        <taxon>Bacteria</taxon>
        <taxon>Bacillati</taxon>
        <taxon>Bacillota</taxon>
        <taxon>Clostridia</taxon>
        <taxon>Eubacteriales</taxon>
        <taxon>Oscillospiraceae</taxon>
        <taxon>Anaerobacterium</taxon>
    </lineage>
</organism>
<dbReference type="Gene3D" id="3.40.50.980">
    <property type="match status" value="2"/>
</dbReference>
<dbReference type="InterPro" id="IPR020845">
    <property type="entry name" value="AMP-binding_CS"/>
</dbReference>
<dbReference type="SUPFAM" id="SSF56801">
    <property type="entry name" value="Acetyl-CoA synthetase-like"/>
    <property type="match status" value="2"/>
</dbReference>
<dbReference type="InterPro" id="IPR000873">
    <property type="entry name" value="AMP-dep_synth/lig_dom"/>
</dbReference>
<accession>A0A369BGN0</accession>
<dbReference type="InterPro" id="IPR045851">
    <property type="entry name" value="AMP-bd_C_sf"/>
</dbReference>
<dbReference type="InterPro" id="IPR036736">
    <property type="entry name" value="ACP-like_sf"/>
</dbReference>
<dbReference type="Proteomes" id="UP000253034">
    <property type="component" value="Unassembled WGS sequence"/>
</dbReference>
<dbReference type="InterPro" id="IPR029058">
    <property type="entry name" value="AB_hydrolase_fold"/>
</dbReference>
<dbReference type="InterPro" id="IPR025110">
    <property type="entry name" value="AMP-bd_C"/>
</dbReference>
<dbReference type="GO" id="GO:0031177">
    <property type="term" value="F:phosphopantetheine binding"/>
    <property type="evidence" value="ECO:0007669"/>
    <property type="project" value="TreeGrafter"/>
</dbReference>
<dbReference type="SUPFAM" id="SSF52777">
    <property type="entry name" value="CoA-dependent acyltransferases"/>
    <property type="match status" value="2"/>
</dbReference>
<dbReference type="Pfam" id="PF00550">
    <property type="entry name" value="PP-binding"/>
    <property type="match status" value="2"/>
</dbReference>
<dbReference type="GO" id="GO:0044550">
    <property type="term" value="P:secondary metabolite biosynthetic process"/>
    <property type="evidence" value="ECO:0007669"/>
    <property type="project" value="TreeGrafter"/>
</dbReference>
<dbReference type="Pfam" id="PF13193">
    <property type="entry name" value="AMP-binding_C"/>
    <property type="match status" value="1"/>
</dbReference>
<comment type="caution">
    <text evidence="6">The sequence shown here is derived from an EMBL/GenBank/DDBJ whole genome shotgun (WGS) entry which is preliminary data.</text>
</comment>
<dbReference type="InterPro" id="IPR001031">
    <property type="entry name" value="Thioesterase"/>
</dbReference>